<dbReference type="AlphaFoldDB" id="X1V346"/>
<keyword evidence="1" id="KW-0175">Coiled coil</keyword>
<name>X1V346_9ZZZZ</name>
<feature type="coiled-coil region" evidence="1">
    <location>
        <begin position="101"/>
        <end position="135"/>
    </location>
</feature>
<feature type="coiled-coil region" evidence="1">
    <location>
        <begin position="9"/>
        <end position="36"/>
    </location>
</feature>
<sequence length="203" mass="24850">EVASICEEISNSFKKMAMLSREIVDLEKERELLGKQLEGKKDFLEPNRLTDDYEHRFSWLDKYTEATKADKLEEEKKKDDLSWREKYRIYPSTKYWLDSLKEPNERNLERIEEENDRLEDLLDEIRSERFNLEQDMIDYRWELELVKPDPFDYKMALDSAIFSTMMDIELGLYPWLTTPSYTRYSTQQDWTNYLWFYLLLRNK</sequence>
<accession>X1V346</accession>
<evidence type="ECO:0000256" key="1">
    <source>
        <dbReference type="SAM" id="Coils"/>
    </source>
</evidence>
<comment type="caution">
    <text evidence="2">The sequence shown here is derived from an EMBL/GenBank/DDBJ whole genome shotgun (WGS) entry which is preliminary data.</text>
</comment>
<feature type="non-terminal residue" evidence="2">
    <location>
        <position position="1"/>
    </location>
</feature>
<evidence type="ECO:0000313" key="2">
    <source>
        <dbReference type="EMBL" id="GAJ10237.1"/>
    </source>
</evidence>
<proteinExistence type="predicted"/>
<organism evidence="2">
    <name type="scientific">marine sediment metagenome</name>
    <dbReference type="NCBI Taxonomy" id="412755"/>
    <lineage>
        <taxon>unclassified sequences</taxon>
        <taxon>metagenomes</taxon>
        <taxon>ecological metagenomes</taxon>
    </lineage>
</organism>
<reference evidence="2" key="1">
    <citation type="journal article" date="2014" name="Front. Microbiol.">
        <title>High frequency of phylogenetically diverse reductive dehalogenase-homologous genes in deep subseafloor sedimentary metagenomes.</title>
        <authorList>
            <person name="Kawai M."/>
            <person name="Futagami T."/>
            <person name="Toyoda A."/>
            <person name="Takaki Y."/>
            <person name="Nishi S."/>
            <person name="Hori S."/>
            <person name="Arai W."/>
            <person name="Tsubouchi T."/>
            <person name="Morono Y."/>
            <person name="Uchiyama I."/>
            <person name="Ito T."/>
            <person name="Fujiyama A."/>
            <person name="Inagaki F."/>
            <person name="Takami H."/>
        </authorList>
    </citation>
    <scope>NUCLEOTIDE SEQUENCE</scope>
    <source>
        <strain evidence="2">Expedition CK06-06</strain>
    </source>
</reference>
<dbReference type="EMBL" id="BARW01032162">
    <property type="protein sequence ID" value="GAJ10237.1"/>
    <property type="molecule type" value="Genomic_DNA"/>
</dbReference>
<gene>
    <name evidence="2" type="ORF">S12H4_50968</name>
</gene>
<protein>
    <submittedName>
        <fullName evidence="2">Uncharacterized protein</fullName>
    </submittedName>
</protein>